<evidence type="ECO:0000313" key="2">
    <source>
        <dbReference type="Proteomes" id="UP000319817"/>
    </source>
</evidence>
<protein>
    <submittedName>
        <fullName evidence="1">Uncharacterized protein</fullName>
    </submittedName>
</protein>
<dbReference type="AlphaFoldDB" id="A0A517NUI3"/>
<evidence type="ECO:0000313" key="1">
    <source>
        <dbReference type="EMBL" id="QDT10785.1"/>
    </source>
</evidence>
<dbReference type="EMBL" id="CP036526">
    <property type="protein sequence ID" value="QDT10785.1"/>
    <property type="molecule type" value="Genomic_DNA"/>
</dbReference>
<organism evidence="1 2">
    <name type="scientific">Stieleria marina</name>
    <dbReference type="NCBI Taxonomy" id="1930275"/>
    <lineage>
        <taxon>Bacteria</taxon>
        <taxon>Pseudomonadati</taxon>
        <taxon>Planctomycetota</taxon>
        <taxon>Planctomycetia</taxon>
        <taxon>Pirellulales</taxon>
        <taxon>Pirellulaceae</taxon>
        <taxon>Stieleria</taxon>
    </lineage>
</organism>
<keyword evidence="2" id="KW-1185">Reference proteome</keyword>
<proteinExistence type="predicted"/>
<reference evidence="1 2" key="1">
    <citation type="submission" date="2019-02" db="EMBL/GenBank/DDBJ databases">
        <title>Deep-cultivation of Planctomycetes and their phenomic and genomic characterization uncovers novel biology.</title>
        <authorList>
            <person name="Wiegand S."/>
            <person name="Jogler M."/>
            <person name="Boedeker C."/>
            <person name="Pinto D."/>
            <person name="Vollmers J."/>
            <person name="Rivas-Marin E."/>
            <person name="Kohn T."/>
            <person name="Peeters S.H."/>
            <person name="Heuer A."/>
            <person name="Rast P."/>
            <person name="Oberbeckmann S."/>
            <person name="Bunk B."/>
            <person name="Jeske O."/>
            <person name="Meyerdierks A."/>
            <person name="Storesund J.E."/>
            <person name="Kallscheuer N."/>
            <person name="Luecker S."/>
            <person name="Lage O.M."/>
            <person name="Pohl T."/>
            <person name="Merkel B.J."/>
            <person name="Hornburger P."/>
            <person name="Mueller R.-W."/>
            <person name="Bruemmer F."/>
            <person name="Labrenz M."/>
            <person name="Spormann A.M."/>
            <person name="Op den Camp H."/>
            <person name="Overmann J."/>
            <person name="Amann R."/>
            <person name="Jetten M.S.M."/>
            <person name="Mascher T."/>
            <person name="Medema M.H."/>
            <person name="Devos D.P."/>
            <person name="Kaster A.-K."/>
            <person name="Ovreas L."/>
            <person name="Rohde M."/>
            <person name="Galperin M.Y."/>
            <person name="Jogler C."/>
        </authorList>
    </citation>
    <scope>NUCLEOTIDE SEQUENCE [LARGE SCALE GENOMIC DNA]</scope>
    <source>
        <strain evidence="1 2">K23_9</strain>
    </source>
</reference>
<name>A0A517NUI3_9BACT</name>
<sequence length="165" mass="18649">MIGNLLFYLMSLSLPFGLVLAMSKRCSERWNRLARAYPVVSGIECVTKRTMQTVILDGVSLQWNSYKGIVTVGVTSKGILLKVMPPFSIFHPPILIPYRECQVEPRRWYLIGKTVQYTLRQAGELKLILHEDTQEWIESQVASLAIAQADTPISEDEFAVMQTTG</sequence>
<dbReference type="RefSeq" id="WP_145418518.1">
    <property type="nucleotide sequence ID" value="NZ_CP036526.1"/>
</dbReference>
<dbReference type="OrthoDB" id="278894at2"/>
<dbReference type="Proteomes" id="UP000319817">
    <property type="component" value="Chromosome"/>
</dbReference>
<accession>A0A517NUI3</accession>
<gene>
    <name evidence="1" type="ORF">K239x_27760</name>
</gene>